<dbReference type="EMBL" id="JAGYPE010000004">
    <property type="protein sequence ID" value="MBS4184172.1"/>
    <property type="molecule type" value="Genomic_DNA"/>
</dbReference>
<feature type="transmembrane region" description="Helical" evidence="1">
    <location>
        <begin position="384"/>
        <end position="405"/>
    </location>
</feature>
<keyword evidence="1" id="KW-1133">Transmembrane helix</keyword>
<evidence type="ECO:0000313" key="4">
    <source>
        <dbReference type="Proteomes" id="UP000677265"/>
    </source>
</evidence>
<keyword evidence="4" id="KW-1185">Reference proteome</keyword>
<name>A0A942T2L0_9BACI</name>
<keyword evidence="1" id="KW-0812">Transmembrane</keyword>
<feature type="transmembrane region" description="Helical" evidence="1">
    <location>
        <begin position="460"/>
        <end position="481"/>
    </location>
</feature>
<proteinExistence type="predicted"/>
<sequence>MKNDIMQNDNMKFIMTVGYSVIVFLALIEIVSTIIFFTGASITKLNFWLSLVLTLILIFDLYKSVNRKVSMKMYFLNVLILAGIFIVGSFFAARFYDLSYNGQGYQQEAIIQLTLNNWNPIFGHPVDVIHELWINHSPKGPWILSAVFYSVTGMIETGKVFNFVLLISSFFITIGTLTKIFPNYRIKSILLAFVLAFNPVVLTQLTSFYIDGQIYSLLLIIFCMVYQLFDQYGLWEIVVLCFSILLLVNIKFMALVYACVIVLCYLLGLILFKKKSIIKRIIWPVVITFIISIAVIGCNPFVTNTITKGNPFYPFFGKDAVDIMTANSPANYNNHNQFISLAHSLFAKSENPVTPESSKKKMPFTIKKEELEVFMAPDVRAGGFGPLFSGALVVTALLFLISLALDWKKTRYIILPGIILLISVLVNPESWWARYSPQIWVAPILIVIFAFHCKKKVYSLLGWGIVAIMLVNTLLVSKYHFTEQNKYSRQVDAQLNALAAQKKVVEVKSGNDYSNRIRFEERNIKYNIVDTLTCEKKESFPFSETEYCK</sequence>
<evidence type="ECO:0000313" key="3">
    <source>
        <dbReference type="EMBL" id="MCH6269447.1"/>
    </source>
</evidence>
<dbReference type="RefSeq" id="WP_213144079.1">
    <property type="nucleotide sequence ID" value="NZ_JAGYPE020000102.1"/>
</dbReference>
<feature type="transmembrane region" description="Helical" evidence="1">
    <location>
        <begin position="254"/>
        <end position="272"/>
    </location>
</feature>
<feature type="transmembrane region" description="Helical" evidence="1">
    <location>
        <begin position="281"/>
        <end position="302"/>
    </location>
</feature>
<feature type="transmembrane region" description="Helical" evidence="1">
    <location>
        <begin position="208"/>
        <end position="225"/>
    </location>
</feature>
<reference evidence="2" key="1">
    <citation type="submission" date="2021-05" db="EMBL/GenBank/DDBJ databases">
        <title>Novel Bacillus species.</title>
        <authorList>
            <person name="Liu G."/>
        </authorList>
    </citation>
    <scope>NUCLEOTIDE SEQUENCE</scope>
    <source>
        <strain evidence="2 4">FJAT-50051</strain>
    </source>
</reference>
<dbReference type="Proteomes" id="UP000677265">
    <property type="component" value="Unassembled WGS sequence"/>
</dbReference>
<gene>
    <name evidence="3" type="ORF">KHB02_028355</name>
    <name evidence="2" type="ORF">KHB02_22515</name>
</gene>
<feature type="transmembrane region" description="Helical" evidence="1">
    <location>
        <begin position="412"/>
        <end position="431"/>
    </location>
</feature>
<keyword evidence="1" id="KW-0472">Membrane</keyword>
<feature type="transmembrane region" description="Helical" evidence="1">
    <location>
        <begin position="45"/>
        <end position="62"/>
    </location>
</feature>
<feature type="transmembrane region" description="Helical" evidence="1">
    <location>
        <begin position="160"/>
        <end position="177"/>
    </location>
</feature>
<protein>
    <submittedName>
        <fullName evidence="2">Uncharacterized protein</fullName>
    </submittedName>
</protein>
<feature type="transmembrane region" description="Helical" evidence="1">
    <location>
        <begin position="437"/>
        <end position="453"/>
    </location>
</feature>
<accession>A0A942T2L0</accession>
<evidence type="ECO:0000256" key="1">
    <source>
        <dbReference type="SAM" id="Phobius"/>
    </source>
</evidence>
<feature type="transmembrane region" description="Helical" evidence="1">
    <location>
        <begin position="232"/>
        <end position="248"/>
    </location>
</feature>
<feature type="transmembrane region" description="Helical" evidence="1">
    <location>
        <begin position="184"/>
        <end position="202"/>
    </location>
</feature>
<feature type="transmembrane region" description="Helical" evidence="1">
    <location>
        <begin position="74"/>
        <end position="96"/>
    </location>
</feature>
<comment type="caution">
    <text evidence="2">The sequence shown here is derived from an EMBL/GenBank/DDBJ whole genome shotgun (WGS) entry which is preliminary data.</text>
</comment>
<organism evidence="2">
    <name type="scientific">Neobacillus citreus</name>
    <dbReference type="NCBI Taxonomy" id="2833578"/>
    <lineage>
        <taxon>Bacteria</taxon>
        <taxon>Bacillati</taxon>
        <taxon>Bacillota</taxon>
        <taxon>Bacilli</taxon>
        <taxon>Bacillales</taxon>
        <taxon>Bacillaceae</taxon>
        <taxon>Neobacillus</taxon>
    </lineage>
</organism>
<dbReference type="AlphaFoldDB" id="A0A942T2L0"/>
<feature type="transmembrane region" description="Helical" evidence="1">
    <location>
        <begin position="12"/>
        <end position="39"/>
    </location>
</feature>
<dbReference type="EMBL" id="JAGYPE020000102">
    <property type="protein sequence ID" value="MCH6269447.1"/>
    <property type="molecule type" value="Genomic_DNA"/>
</dbReference>
<evidence type="ECO:0000313" key="2">
    <source>
        <dbReference type="EMBL" id="MBS4184172.1"/>
    </source>
</evidence>